<dbReference type="PANTHER" id="PTHR42743:SF11">
    <property type="entry name" value="AMINODEOXYCHORISMATE LYASE"/>
    <property type="match status" value="1"/>
</dbReference>
<dbReference type="RefSeq" id="WP_368497442.1">
    <property type="nucleotide sequence ID" value="NZ_CP162511.1"/>
</dbReference>
<evidence type="ECO:0000313" key="2">
    <source>
        <dbReference type="EMBL" id="XDI05061.1"/>
    </source>
</evidence>
<dbReference type="Gene3D" id="3.30.470.10">
    <property type="match status" value="1"/>
</dbReference>
<organism evidence="2">
    <name type="scientific">Herbiconiux sp. A18JL235</name>
    <dbReference type="NCBI Taxonomy" id="3152363"/>
    <lineage>
        <taxon>Bacteria</taxon>
        <taxon>Bacillati</taxon>
        <taxon>Actinomycetota</taxon>
        <taxon>Actinomycetes</taxon>
        <taxon>Micrococcales</taxon>
        <taxon>Microbacteriaceae</taxon>
        <taxon>Herbiconiux</taxon>
    </lineage>
</organism>
<proteinExistence type="inferred from homology"/>
<sequence>MPTRSTPGSDGDDLVIVLEHAAASPDSPVAAAPAGSREPEVLSQAEARIRVDDLAVTRGDGVFESIGVLEGRFVELERHLARLAHSAAMLDLPRPDLAAFEAAARAGVAAHQPAPELLVKLLYSRGIEGADAASGWVQVLTGPDHGASRRDGIRVVTLDRGYRHDIAQTAPWLLQGAKTLSYAVNKAALREAARRGADDVIFVSSDGIVLEGPTSTVVVREGDAFLTPRTDLGILAGTTQAAVFDALGRLGYATAEALIEPERLAASDGLWLLSSGRLIAPVCELDGHELAVDREFTAVLFEKAFGLTL</sequence>
<keyword evidence="2" id="KW-0456">Lyase</keyword>
<name>A0AB39BFZ5_9MICO</name>
<dbReference type="AlphaFoldDB" id="A0AB39BFZ5"/>
<comment type="similarity">
    <text evidence="1">Belongs to the class-IV pyridoxal-phosphate-dependent aminotransferase family.</text>
</comment>
<dbReference type="SUPFAM" id="SSF56752">
    <property type="entry name" value="D-aminoacid aminotransferase-like PLP-dependent enzymes"/>
    <property type="match status" value="1"/>
</dbReference>
<dbReference type="GO" id="GO:0008696">
    <property type="term" value="F:4-amino-4-deoxychorismate lyase activity"/>
    <property type="evidence" value="ECO:0007669"/>
    <property type="project" value="UniProtKB-EC"/>
</dbReference>
<dbReference type="InterPro" id="IPR043131">
    <property type="entry name" value="BCAT-like_N"/>
</dbReference>
<dbReference type="Pfam" id="PF01063">
    <property type="entry name" value="Aminotran_4"/>
    <property type="match status" value="1"/>
</dbReference>
<gene>
    <name evidence="2" type="ORF">ABFY20_17290</name>
</gene>
<evidence type="ECO:0000256" key="1">
    <source>
        <dbReference type="ARBA" id="ARBA00009320"/>
    </source>
</evidence>
<accession>A0AB39BFZ5</accession>
<dbReference type="PANTHER" id="PTHR42743">
    <property type="entry name" value="AMINO-ACID AMINOTRANSFERASE"/>
    <property type="match status" value="1"/>
</dbReference>
<dbReference type="EMBL" id="CP162511">
    <property type="protein sequence ID" value="XDI05061.1"/>
    <property type="molecule type" value="Genomic_DNA"/>
</dbReference>
<dbReference type="GO" id="GO:0046394">
    <property type="term" value="P:carboxylic acid biosynthetic process"/>
    <property type="evidence" value="ECO:0007669"/>
    <property type="project" value="UniProtKB-ARBA"/>
</dbReference>
<reference evidence="2" key="1">
    <citation type="submission" date="2024-05" db="EMBL/GenBank/DDBJ databases">
        <title>Herbiconiux sp. A18JL235.</title>
        <authorList>
            <person name="Zhang G."/>
        </authorList>
    </citation>
    <scope>NUCLEOTIDE SEQUENCE</scope>
    <source>
        <strain evidence="2">A18JL235</strain>
    </source>
</reference>
<dbReference type="NCBIfam" id="NF005886">
    <property type="entry name" value="PRK07849.1-1"/>
    <property type="match status" value="1"/>
</dbReference>
<dbReference type="EC" id="4.1.3.38" evidence="2"/>
<dbReference type="InterPro" id="IPR036038">
    <property type="entry name" value="Aminotransferase-like"/>
</dbReference>
<dbReference type="Gene3D" id="3.20.10.10">
    <property type="entry name" value="D-amino Acid Aminotransferase, subunit A, domain 2"/>
    <property type="match status" value="1"/>
</dbReference>
<dbReference type="InterPro" id="IPR001544">
    <property type="entry name" value="Aminotrans_IV"/>
</dbReference>
<dbReference type="GO" id="GO:0005829">
    <property type="term" value="C:cytosol"/>
    <property type="evidence" value="ECO:0007669"/>
    <property type="project" value="TreeGrafter"/>
</dbReference>
<dbReference type="InterPro" id="IPR043132">
    <property type="entry name" value="BCAT-like_C"/>
</dbReference>
<dbReference type="InterPro" id="IPR050571">
    <property type="entry name" value="Class-IV_PLP-Dep_Aminotrnsfr"/>
</dbReference>
<protein>
    <submittedName>
        <fullName evidence="2">Aminodeoxychorismate lyase</fullName>
        <ecNumber evidence="2">4.1.3.38</ecNumber>
    </submittedName>
</protein>